<proteinExistence type="predicted"/>
<organism evidence="3 4">
    <name type="scientific">Aeromicrobium fastidiosum</name>
    <dbReference type="NCBI Taxonomy" id="52699"/>
    <lineage>
        <taxon>Bacteria</taxon>
        <taxon>Bacillati</taxon>
        <taxon>Actinomycetota</taxon>
        <taxon>Actinomycetes</taxon>
        <taxon>Propionibacteriales</taxon>
        <taxon>Nocardioidaceae</taxon>
        <taxon>Aeromicrobium</taxon>
    </lineage>
</organism>
<dbReference type="PANTHER" id="PTHR41287">
    <property type="match status" value="1"/>
</dbReference>
<keyword evidence="4" id="KW-1185">Reference proteome</keyword>
<evidence type="ECO:0000313" key="4">
    <source>
        <dbReference type="Proteomes" id="UP001515100"/>
    </source>
</evidence>
<dbReference type="Proteomes" id="UP001515100">
    <property type="component" value="Unassembled WGS sequence"/>
</dbReference>
<accession>A0A641AN97</accession>
<dbReference type="PANTHER" id="PTHR41287:SF1">
    <property type="entry name" value="PROTEIN YMFN"/>
    <property type="match status" value="1"/>
</dbReference>
<name>A0A641AN97_9ACTN</name>
<gene>
    <name evidence="3" type="ORF">ESP62_011785</name>
</gene>
<dbReference type="InterPro" id="IPR027417">
    <property type="entry name" value="P-loop_NTPase"/>
</dbReference>
<dbReference type="SUPFAM" id="SSF52540">
    <property type="entry name" value="P-loop containing nucleoside triphosphate hydrolases"/>
    <property type="match status" value="1"/>
</dbReference>
<dbReference type="Gene3D" id="3.40.50.300">
    <property type="entry name" value="P-loop containing nucleotide triphosphate hydrolases"/>
    <property type="match status" value="1"/>
</dbReference>
<dbReference type="Gene3D" id="3.30.420.240">
    <property type="match status" value="1"/>
</dbReference>
<comment type="caution">
    <text evidence="3">The sequence shown here is derived from an EMBL/GenBank/DDBJ whole genome shotgun (WGS) entry which is preliminary data.</text>
</comment>
<evidence type="ECO:0000259" key="1">
    <source>
        <dbReference type="Pfam" id="PF03354"/>
    </source>
</evidence>
<feature type="domain" description="Terminase large subunit-like ATPase" evidence="1">
    <location>
        <begin position="71"/>
        <end position="213"/>
    </location>
</feature>
<dbReference type="InterPro" id="IPR005021">
    <property type="entry name" value="Terminase_largesu-like"/>
</dbReference>
<dbReference type="Pfam" id="PF20441">
    <property type="entry name" value="TerL_nuclease"/>
    <property type="match status" value="1"/>
</dbReference>
<dbReference type="GO" id="GO:0004519">
    <property type="term" value="F:endonuclease activity"/>
    <property type="evidence" value="ECO:0007669"/>
    <property type="project" value="InterPro"/>
</dbReference>
<protein>
    <submittedName>
        <fullName evidence="3">Terminase</fullName>
    </submittedName>
</protein>
<dbReference type="AlphaFoldDB" id="A0A641AN97"/>
<dbReference type="Pfam" id="PF03354">
    <property type="entry name" value="TerL_ATPase"/>
    <property type="match status" value="1"/>
</dbReference>
<feature type="domain" description="Terminase large subunit-like endonuclease" evidence="2">
    <location>
        <begin position="352"/>
        <end position="472"/>
    </location>
</feature>
<sequence>MKAGPKAAPSARGLVEGDLPESGPERIIAWIEKFIRTPKGTGARGPMILREWQRELIRGAFAETRPRLALWSLPRGQGKTTLCAALGLYALFSGEEGARIYVVAVDERQARLTFEAAVRMVELNESLSKRVQMFQNRIAYPRTGSLFQVLSATPANLEGLDPSLMLIDEIGVTDRRTYEVAALASGKRETSLTLCIGTPSPEGADSVMYELRKWGLEHPEDASFYFKEYAAPLGCEIDDEEAWAVANPALNDFLWPDAMRALLPPKTREATFRRARLGQWIEGADNSWLQPGQWKAIEQPGGVPDGSDVILGLDGSFSGDSTGLVVCSIGTRPHLDVAGYWSNPGDDEWRVDILDVEDAVRAACRRWRVREVVADPYRWQRSLQVLDREGITVLEHPQSAQRMTPATQSLGEAIANQQVTQSGHPALAEHMTNCRVTEDSRGVRVHKVSRSSRQWIDLSVCSIMAHSRARTHATTKPKRRKVVSFR</sequence>
<reference evidence="3" key="1">
    <citation type="submission" date="2019-09" db="EMBL/GenBank/DDBJ databases">
        <authorList>
            <person name="Li J."/>
        </authorList>
    </citation>
    <scope>NUCLEOTIDE SEQUENCE [LARGE SCALE GENOMIC DNA]</scope>
    <source>
        <strain evidence="3">NRBC 14897</strain>
    </source>
</reference>
<evidence type="ECO:0000259" key="2">
    <source>
        <dbReference type="Pfam" id="PF20441"/>
    </source>
</evidence>
<dbReference type="OrthoDB" id="3188010at2"/>
<dbReference type="InterPro" id="IPR046461">
    <property type="entry name" value="TerL_ATPase"/>
</dbReference>
<dbReference type="EMBL" id="SDPP02000003">
    <property type="protein sequence ID" value="KAA1376119.1"/>
    <property type="molecule type" value="Genomic_DNA"/>
</dbReference>
<evidence type="ECO:0000313" key="3">
    <source>
        <dbReference type="EMBL" id="KAA1376119.1"/>
    </source>
</evidence>
<dbReference type="InterPro" id="IPR046462">
    <property type="entry name" value="TerL_nuclease"/>
</dbReference>
<dbReference type="RefSeq" id="WP_129183843.1">
    <property type="nucleotide sequence ID" value="NZ_JAGIOG010000001.1"/>
</dbReference>